<keyword evidence="2" id="KW-1185">Reference proteome</keyword>
<accession>A0ABY8QUU7</accession>
<dbReference type="RefSeq" id="WP_349639497.1">
    <property type="nucleotide sequence ID" value="NZ_CP090958.1"/>
</dbReference>
<organism evidence="1 2">
    <name type="scientific">Saxibacter everestensis</name>
    <dbReference type="NCBI Taxonomy" id="2909229"/>
    <lineage>
        <taxon>Bacteria</taxon>
        <taxon>Bacillati</taxon>
        <taxon>Actinomycetota</taxon>
        <taxon>Actinomycetes</taxon>
        <taxon>Micrococcales</taxon>
        <taxon>Brevibacteriaceae</taxon>
        <taxon>Saxibacter</taxon>
    </lineage>
</organism>
<gene>
    <name evidence="1" type="ORF">LWF01_02680</name>
</gene>
<name>A0ABY8QUU7_9MICO</name>
<protein>
    <submittedName>
        <fullName evidence="1">Uncharacterized protein</fullName>
    </submittedName>
</protein>
<reference evidence="1 2" key="1">
    <citation type="submission" date="2023-05" db="EMBL/GenBank/DDBJ databases">
        <title>Lithophilousrod everest ZFBP1038 complete genpme.</title>
        <authorList>
            <person name="Tian M."/>
        </authorList>
    </citation>
    <scope>NUCLEOTIDE SEQUENCE [LARGE SCALE GENOMIC DNA]</scope>
    <source>
        <strain evidence="1 2">ZFBP1038</strain>
    </source>
</reference>
<dbReference type="EMBL" id="CP090958">
    <property type="protein sequence ID" value="WGW12693.1"/>
    <property type="molecule type" value="Genomic_DNA"/>
</dbReference>
<sequence length="131" mass="14379">MSASENQELSDLYQRIFEELGGRATVKEIVAHATITAGQHLNEYLTAQGHKTKVGAFLRRKGTSGLPQAPEVDGQGTHVQLELLSVEEFKYVVAHHLKSARASAQQARNLADYCYEMRGVALDLDELGRAA</sequence>
<dbReference type="Proteomes" id="UP001209083">
    <property type="component" value="Chromosome"/>
</dbReference>
<evidence type="ECO:0000313" key="1">
    <source>
        <dbReference type="EMBL" id="WGW12693.1"/>
    </source>
</evidence>
<proteinExistence type="predicted"/>
<evidence type="ECO:0000313" key="2">
    <source>
        <dbReference type="Proteomes" id="UP001209083"/>
    </source>
</evidence>